<sequence length="145" mass="16033">MSRFLRGVCDLLLLVAVAALYGACLTAKLQTGAYGLAIPDAPYTYERADFLIDAVFAGLVALAALIVAERLWRRRAPGRGRVAVTFVAALLAMYLGMPDPRVFGNTWARWEPTFELFLHQWDIVLPLALAAAAARRMWRAPRRSA</sequence>
<keyword evidence="3" id="KW-1185">Reference proteome</keyword>
<name>A0A6J5BWU1_9BURK</name>
<dbReference type="EMBL" id="CADIJR010000172">
    <property type="protein sequence ID" value="CAB3719066.1"/>
    <property type="molecule type" value="Genomic_DNA"/>
</dbReference>
<dbReference type="Proteomes" id="UP000507979">
    <property type="component" value="Unassembled WGS sequence"/>
</dbReference>
<evidence type="ECO:0000313" key="2">
    <source>
        <dbReference type="EMBL" id="CAB3719066.1"/>
    </source>
</evidence>
<evidence type="ECO:0000256" key="1">
    <source>
        <dbReference type="SAM" id="Phobius"/>
    </source>
</evidence>
<keyword evidence="1" id="KW-1133">Transmembrane helix</keyword>
<accession>A0A6J5BWU1</accession>
<dbReference type="AlphaFoldDB" id="A0A6J5BWU1"/>
<evidence type="ECO:0000313" key="3">
    <source>
        <dbReference type="Proteomes" id="UP000507979"/>
    </source>
</evidence>
<dbReference type="RefSeq" id="WP_054429071.1">
    <property type="nucleotide sequence ID" value="NZ_CADIJR010000172.1"/>
</dbReference>
<protein>
    <submittedName>
        <fullName evidence="2">Uncharacterized protein</fullName>
    </submittedName>
</protein>
<organism evidence="2 3">
    <name type="scientific">Achromobacter insuavis</name>
    <dbReference type="NCBI Taxonomy" id="1287735"/>
    <lineage>
        <taxon>Bacteria</taxon>
        <taxon>Pseudomonadati</taxon>
        <taxon>Pseudomonadota</taxon>
        <taxon>Betaproteobacteria</taxon>
        <taxon>Burkholderiales</taxon>
        <taxon>Alcaligenaceae</taxon>
        <taxon>Achromobacter</taxon>
    </lineage>
</organism>
<feature type="transmembrane region" description="Helical" evidence="1">
    <location>
        <begin position="80"/>
        <end position="97"/>
    </location>
</feature>
<proteinExistence type="predicted"/>
<keyword evidence="1" id="KW-0472">Membrane</keyword>
<gene>
    <name evidence="2" type="ORF">LMG26845_06214</name>
</gene>
<feature type="transmembrane region" description="Helical" evidence="1">
    <location>
        <begin position="50"/>
        <end position="68"/>
    </location>
</feature>
<dbReference type="GeneID" id="92902153"/>
<reference evidence="2 3" key="1">
    <citation type="submission" date="2020-04" db="EMBL/GenBank/DDBJ databases">
        <authorList>
            <person name="De Canck E."/>
        </authorList>
    </citation>
    <scope>NUCLEOTIDE SEQUENCE [LARGE SCALE GENOMIC DNA]</scope>
    <source>
        <strain evidence="2 3">LMG 26845</strain>
    </source>
</reference>
<feature type="transmembrane region" description="Helical" evidence="1">
    <location>
        <begin position="117"/>
        <end position="134"/>
    </location>
</feature>
<keyword evidence="1" id="KW-0812">Transmembrane</keyword>